<protein>
    <submittedName>
        <fullName evidence="1">Uncharacterized protein</fullName>
    </submittedName>
</protein>
<dbReference type="Proteomes" id="UP000807025">
    <property type="component" value="Unassembled WGS sequence"/>
</dbReference>
<name>A0A9P5ZI52_PLEER</name>
<reference evidence="1" key="1">
    <citation type="submission" date="2020-11" db="EMBL/GenBank/DDBJ databases">
        <authorList>
            <consortium name="DOE Joint Genome Institute"/>
            <person name="Ahrendt S."/>
            <person name="Riley R."/>
            <person name="Andreopoulos W."/>
            <person name="Labutti K."/>
            <person name="Pangilinan J."/>
            <person name="Ruiz-Duenas F.J."/>
            <person name="Barrasa J.M."/>
            <person name="Sanchez-Garcia M."/>
            <person name="Camarero S."/>
            <person name="Miyauchi S."/>
            <person name="Serrano A."/>
            <person name="Linde D."/>
            <person name="Babiker R."/>
            <person name="Drula E."/>
            <person name="Ayuso-Fernandez I."/>
            <person name="Pacheco R."/>
            <person name="Padilla G."/>
            <person name="Ferreira P."/>
            <person name="Barriuso J."/>
            <person name="Kellner H."/>
            <person name="Castanera R."/>
            <person name="Alfaro M."/>
            <person name="Ramirez L."/>
            <person name="Pisabarro A.G."/>
            <person name="Kuo A."/>
            <person name="Tritt A."/>
            <person name="Lipzen A."/>
            <person name="He G."/>
            <person name="Yan M."/>
            <person name="Ng V."/>
            <person name="Cullen D."/>
            <person name="Martin F."/>
            <person name="Rosso M.-N."/>
            <person name="Henrissat B."/>
            <person name="Hibbett D."/>
            <person name="Martinez A.T."/>
            <person name="Grigoriev I.V."/>
        </authorList>
    </citation>
    <scope>NUCLEOTIDE SEQUENCE</scope>
    <source>
        <strain evidence="1">ATCC 90797</strain>
    </source>
</reference>
<evidence type="ECO:0000313" key="2">
    <source>
        <dbReference type="Proteomes" id="UP000807025"/>
    </source>
</evidence>
<comment type="caution">
    <text evidence="1">The sequence shown here is derived from an EMBL/GenBank/DDBJ whole genome shotgun (WGS) entry which is preliminary data.</text>
</comment>
<keyword evidence="2" id="KW-1185">Reference proteome</keyword>
<dbReference type="EMBL" id="MU154700">
    <property type="protein sequence ID" value="KAF9488712.1"/>
    <property type="molecule type" value="Genomic_DNA"/>
</dbReference>
<organism evidence="1 2">
    <name type="scientific">Pleurotus eryngii</name>
    <name type="common">Boletus of the steppes</name>
    <dbReference type="NCBI Taxonomy" id="5323"/>
    <lineage>
        <taxon>Eukaryota</taxon>
        <taxon>Fungi</taxon>
        <taxon>Dikarya</taxon>
        <taxon>Basidiomycota</taxon>
        <taxon>Agaricomycotina</taxon>
        <taxon>Agaricomycetes</taxon>
        <taxon>Agaricomycetidae</taxon>
        <taxon>Agaricales</taxon>
        <taxon>Pleurotineae</taxon>
        <taxon>Pleurotaceae</taxon>
        <taxon>Pleurotus</taxon>
    </lineage>
</organism>
<gene>
    <name evidence="1" type="ORF">BDN71DRAFT_1456961</name>
</gene>
<proteinExistence type="predicted"/>
<dbReference type="AlphaFoldDB" id="A0A9P5ZI52"/>
<accession>A0A9P5ZI52</accession>
<sequence>MSEIRPPTLFCSMTRLLLATIEPASTVKPTSTLALSPAPYPFTEEFVHQITVVLVCYAQYGVRRCEPSDFLFSLHPLLRVPPVAFRSLGSGMLPLRES</sequence>
<evidence type="ECO:0000313" key="1">
    <source>
        <dbReference type="EMBL" id="KAF9488712.1"/>
    </source>
</evidence>